<evidence type="ECO:0000313" key="10">
    <source>
        <dbReference type="EMBL" id="MBB6211928.1"/>
    </source>
</evidence>
<feature type="binding site" evidence="8">
    <location>
        <position position="128"/>
    </location>
    <ligand>
        <name>Mg(2+)</name>
        <dbReference type="ChEBI" id="CHEBI:18420"/>
    </ligand>
</feature>
<evidence type="ECO:0000256" key="8">
    <source>
        <dbReference type="HAMAP-Rule" id="MF_00316"/>
    </source>
</evidence>
<dbReference type="GO" id="GO:0046872">
    <property type="term" value="F:metal ion binding"/>
    <property type="evidence" value="ECO:0007669"/>
    <property type="project" value="UniProtKB-KW"/>
</dbReference>
<dbReference type="Proteomes" id="UP000544872">
    <property type="component" value="Unassembled WGS sequence"/>
</dbReference>
<evidence type="ECO:0000313" key="11">
    <source>
        <dbReference type="Proteomes" id="UP000544872"/>
    </source>
</evidence>
<dbReference type="EC" id="2.7.7.77" evidence="8"/>
<comment type="subunit">
    <text evidence="8">Monomer.</text>
</comment>
<reference evidence="10 11" key="1">
    <citation type="submission" date="2020-08" db="EMBL/GenBank/DDBJ databases">
        <title>Genomic Encyclopedia of Type Strains, Phase IV (KMG-IV): sequencing the most valuable type-strain genomes for metagenomic binning, comparative biology and taxonomic classification.</title>
        <authorList>
            <person name="Goeker M."/>
        </authorList>
    </citation>
    <scope>NUCLEOTIDE SEQUENCE [LARGE SCALE GENOMIC DNA]</scope>
    <source>
        <strain evidence="10 11">DSM 11590</strain>
    </source>
</reference>
<evidence type="ECO:0000256" key="1">
    <source>
        <dbReference type="ARBA" id="ARBA00022490"/>
    </source>
</evidence>
<dbReference type="AlphaFoldDB" id="A0A7W9ZI56"/>
<comment type="caution">
    <text evidence="10">The sequence shown here is derived from an EMBL/GenBank/DDBJ whole genome shotgun (WGS) entry which is preliminary data.</text>
</comment>
<dbReference type="Pfam" id="PF12804">
    <property type="entry name" value="NTP_transf_3"/>
    <property type="match status" value="1"/>
</dbReference>
<feature type="binding site" evidence="8">
    <location>
        <position position="128"/>
    </location>
    <ligand>
        <name>GTP</name>
        <dbReference type="ChEBI" id="CHEBI:37565"/>
    </ligand>
</feature>
<accession>A0A7W9ZI56</accession>
<keyword evidence="3 8" id="KW-0479">Metal-binding</keyword>
<dbReference type="PANTHER" id="PTHR19136:SF81">
    <property type="entry name" value="MOLYBDENUM COFACTOR GUANYLYLTRANSFERASE"/>
    <property type="match status" value="1"/>
</dbReference>
<protein>
    <recommendedName>
        <fullName evidence="8">Molybdenum cofactor guanylyltransferase</fullName>
        <shortName evidence="8">MoCo guanylyltransferase</shortName>
        <ecNumber evidence="8">2.7.7.77</ecNumber>
    </recommendedName>
    <alternativeName>
        <fullName evidence="8">GTP:molybdopterin guanylyltransferase</fullName>
    </alternativeName>
    <alternativeName>
        <fullName evidence="8">Mo-MPT guanylyltransferase</fullName>
    </alternativeName>
    <alternativeName>
        <fullName evidence="8">Molybdopterin guanylyltransferase</fullName>
    </alternativeName>
    <alternativeName>
        <fullName evidence="8">Molybdopterin-guanine dinucleotide synthase</fullName>
        <shortName evidence="8">MGD synthase</shortName>
    </alternativeName>
</protein>
<dbReference type="GO" id="GO:0005737">
    <property type="term" value="C:cytoplasm"/>
    <property type="evidence" value="ECO:0007669"/>
    <property type="project" value="UniProtKB-SubCell"/>
</dbReference>
<keyword evidence="10" id="KW-0548">Nucleotidyltransferase</keyword>
<keyword evidence="11" id="KW-1185">Reference proteome</keyword>
<dbReference type="SUPFAM" id="SSF53448">
    <property type="entry name" value="Nucleotide-diphospho-sugar transferases"/>
    <property type="match status" value="1"/>
</dbReference>
<dbReference type="CDD" id="cd02503">
    <property type="entry name" value="MobA"/>
    <property type="match status" value="1"/>
</dbReference>
<proteinExistence type="inferred from homology"/>
<evidence type="ECO:0000256" key="2">
    <source>
        <dbReference type="ARBA" id="ARBA00022679"/>
    </source>
</evidence>
<keyword evidence="5 8" id="KW-0460">Magnesium</keyword>
<dbReference type="EMBL" id="JACIIX010000015">
    <property type="protein sequence ID" value="MBB6211928.1"/>
    <property type="molecule type" value="Genomic_DNA"/>
</dbReference>
<comment type="function">
    <text evidence="8">Transfers a GMP moiety from GTP to Mo-molybdopterin (Mo-MPT) cofactor (Moco or molybdenum cofactor) to form Mo-molybdopterin guanine dinucleotide (Mo-MGD) cofactor.</text>
</comment>
<evidence type="ECO:0000256" key="3">
    <source>
        <dbReference type="ARBA" id="ARBA00022723"/>
    </source>
</evidence>
<dbReference type="GO" id="GO:0005525">
    <property type="term" value="F:GTP binding"/>
    <property type="evidence" value="ECO:0007669"/>
    <property type="project" value="UniProtKB-UniRule"/>
</dbReference>
<keyword evidence="1 8" id="KW-0963">Cytoplasm</keyword>
<dbReference type="InterPro" id="IPR013482">
    <property type="entry name" value="Molybde_CF_guanTrfase"/>
</dbReference>
<dbReference type="PANTHER" id="PTHR19136">
    <property type="entry name" value="MOLYBDENUM COFACTOR GUANYLYLTRANSFERASE"/>
    <property type="match status" value="1"/>
</dbReference>
<feature type="domain" description="MobA-like NTP transferase" evidence="9">
    <location>
        <begin position="26"/>
        <end position="192"/>
    </location>
</feature>
<feature type="binding site" evidence="8">
    <location>
        <position position="42"/>
    </location>
    <ligand>
        <name>GTP</name>
        <dbReference type="ChEBI" id="CHEBI:37565"/>
    </ligand>
</feature>
<dbReference type="GO" id="GO:0061603">
    <property type="term" value="F:molybdenum cofactor guanylyltransferase activity"/>
    <property type="evidence" value="ECO:0007669"/>
    <property type="project" value="UniProtKB-EC"/>
</dbReference>
<feature type="binding site" evidence="8">
    <location>
        <begin position="29"/>
        <end position="31"/>
    </location>
    <ligand>
        <name>GTP</name>
        <dbReference type="ChEBI" id="CHEBI:37565"/>
    </ligand>
</feature>
<keyword evidence="4 8" id="KW-0547">Nucleotide-binding</keyword>
<feature type="binding site" evidence="8">
    <location>
        <position position="88"/>
    </location>
    <ligand>
        <name>GTP</name>
        <dbReference type="ChEBI" id="CHEBI:37565"/>
    </ligand>
</feature>
<evidence type="ECO:0000256" key="4">
    <source>
        <dbReference type="ARBA" id="ARBA00022741"/>
    </source>
</evidence>
<keyword evidence="7 8" id="KW-0501">Molybdenum cofactor biosynthesis</keyword>
<gene>
    <name evidence="8" type="primary">mobA</name>
    <name evidence="10" type="ORF">FHS48_003374</name>
</gene>
<dbReference type="InterPro" id="IPR025877">
    <property type="entry name" value="MobA-like_NTP_Trfase"/>
</dbReference>
<name>A0A7W9ZI56_NOVIT</name>
<dbReference type="Gene3D" id="3.90.550.10">
    <property type="entry name" value="Spore Coat Polysaccharide Biosynthesis Protein SpsA, Chain A"/>
    <property type="match status" value="1"/>
</dbReference>
<comment type="cofactor">
    <cofactor evidence="8">
        <name>Mg(2+)</name>
        <dbReference type="ChEBI" id="CHEBI:18420"/>
    </cofactor>
</comment>
<evidence type="ECO:0000256" key="6">
    <source>
        <dbReference type="ARBA" id="ARBA00023134"/>
    </source>
</evidence>
<comment type="similarity">
    <text evidence="8">Belongs to the MobA family.</text>
</comment>
<evidence type="ECO:0000259" key="9">
    <source>
        <dbReference type="Pfam" id="PF12804"/>
    </source>
</evidence>
<evidence type="ECO:0000256" key="5">
    <source>
        <dbReference type="ARBA" id="ARBA00022842"/>
    </source>
</evidence>
<keyword evidence="6 8" id="KW-0342">GTP-binding</keyword>
<dbReference type="HAMAP" id="MF_00316">
    <property type="entry name" value="MobA"/>
    <property type="match status" value="1"/>
</dbReference>
<dbReference type="GO" id="GO:1902758">
    <property type="term" value="P:bis(molybdopterin guanine dinucleotide)molybdenum biosynthetic process"/>
    <property type="evidence" value="ECO:0007669"/>
    <property type="project" value="TreeGrafter"/>
</dbReference>
<organism evidence="10 11">
    <name type="scientific">Novispirillum itersonii</name>
    <name type="common">Aquaspirillum itersonii</name>
    <dbReference type="NCBI Taxonomy" id="189"/>
    <lineage>
        <taxon>Bacteria</taxon>
        <taxon>Pseudomonadati</taxon>
        <taxon>Pseudomonadota</taxon>
        <taxon>Alphaproteobacteria</taxon>
        <taxon>Rhodospirillales</taxon>
        <taxon>Novispirillaceae</taxon>
        <taxon>Novispirillum</taxon>
    </lineage>
</organism>
<comment type="domain">
    <text evidence="8">The N-terminal domain determines nucleotide recognition and specific binding, while the C-terminal domain determines the specific binding to the target protein.</text>
</comment>
<keyword evidence="2 8" id="KW-0808">Transferase</keyword>
<dbReference type="InterPro" id="IPR029044">
    <property type="entry name" value="Nucleotide-diphossugar_trans"/>
</dbReference>
<evidence type="ECO:0000256" key="7">
    <source>
        <dbReference type="ARBA" id="ARBA00023150"/>
    </source>
</evidence>
<comment type="catalytic activity">
    <reaction evidence="8">
        <text>Mo-molybdopterin + GTP + H(+) = Mo-molybdopterin guanine dinucleotide + diphosphate</text>
        <dbReference type="Rhea" id="RHEA:34243"/>
        <dbReference type="ChEBI" id="CHEBI:15378"/>
        <dbReference type="ChEBI" id="CHEBI:33019"/>
        <dbReference type="ChEBI" id="CHEBI:37565"/>
        <dbReference type="ChEBI" id="CHEBI:71302"/>
        <dbReference type="ChEBI" id="CHEBI:71310"/>
        <dbReference type="EC" id="2.7.7.77"/>
    </reaction>
</comment>
<comment type="subcellular location">
    <subcellularLocation>
        <location evidence="8">Cytoplasm</location>
    </subcellularLocation>
</comment>
<comment type="caution">
    <text evidence="8">Lacks conserved residue(s) required for the propagation of feature annotation.</text>
</comment>
<dbReference type="RefSeq" id="WP_184265135.1">
    <property type="nucleotide sequence ID" value="NZ_JACIIX010000015.1"/>
</dbReference>
<sequence length="258" mass="26332">MIGGQRVSGAERALQPEGLRSGAVLGVVLAGGLGRRMGGADKPLLPLAGVPMVLRVAAALRSPEGAVVLATGAESARYSHLGLPCLPDPDLPLTAADQGRAGPLAAILAGLEEAGRLGLDWVLTCPADVPLVPPDLGSRMAGFLLQVAAVEGAVPPGVTVEASAPEEEGGVRWHPAIALLWAGLAPSLRGALMARERRVGGWMRQAGTLRMPWRPAAGETDAAEIGRGPDPFSNINTPEDLWRAEAALSSGRGTGVDG</sequence>